<feature type="region of interest" description="Disordered" evidence="1">
    <location>
        <begin position="331"/>
        <end position="442"/>
    </location>
</feature>
<sequence>MCLTNVTYSCHHKEKHILKCRKLWSARTAWCCYPAFLLVFGWPTEEPCKGFLAEKAIISPKPCPECTEAEQFGPQTKGIIPSKYRHKLTPEALNSSRKRMMEQKEKEKDEVVKDRWYSRVENFQETLRKREQEERLEREAAPYTNANTSKPLPDMPLFVHVPLSNRWGNPSYHYPRHVAEAYDAPSPTHSPSKVHIPSNQHEQQQQKRSQRTPYSPKQPVENIDAVSRDQDQMTTNSEPNHSRHQRHGREHGATAVDNNRYAQHTSSPADNVDRHLYTSSQNAGLNPNDYRNFEGEQASRDQGPQSTETQHQQTQNLLYRQTRHTEPKILNNAKSLNNPNPNTAPAPLIAERRGHKKPQALTGERSRPRGPRRRGTEPTPPARTPKSGSLKGFFFQGFGSSSLCSEDPGRGRGDSHNVTSDVHSDNSSFVCRGSRDVEKGEK</sequence>
<feature type="region of interest" description="Disordered" evidence="1">
    <location>
        <begin position="182"/>
        <end position="316"/>
    </location>
</feature>
<feature type="region of interest" description="Disordered" evidence="1">
    <location>
        <begin position="130"/>
        <end position="152"/>
    </location>
</feature>
<feature type="compositionally biased region" description="Basic and acidic residues" evidence="1">
    <location>
        <begin position="433"/>
        <end position="442"/>
    </location>
</feature>
<feature type="compositionally biased region" description="Polar residues" evidence="1">
    <location>
        <begin position="416"/>
        <end position="429"/>
    </location>
</feature>
<evidence type="ECO:0000313" key="3">
    <source>
        <dbReference type="Proteomes" id="UP000092177"/>
    </source>
</evidence>
<accession>A0A1B7YTL5</accession>
<dbReference type="AlphaFoldDB" id="A0A1B7YTL5"/>
<feature type="compositionally biased region" description="Low complexity" evidence="1">
    <location>
        <begin position="384"/>
        <end position="403"/>
    </location>
</feature>
<feature type="compositionally biased region" description="Polar residues" evidence="1">
    <location>
        <begin position="256"/>
        <end position="269"/>
    </location>
</feature>
<proteinExistence type="predicted"/>
<reference evidence="3" key="1">
    <citation type="journal article" date="2017" name="BMC Genomics">
        <title>Gapless genome assembly of Colletotrichum higginsianum reveals chromosome structure and association of transposable elements with secondary metabolite gene clusters.</title>
        <authorList>
            <person name="Dallery J.-F."/>
            <person name="Lapalu N."/>
            <person name="Zampounis A."/>
            <person name="Pigne S."/>
            <person name="Luyten I."/>
            <person name="Amselem J."/>
            <person name="Wittenberg A.H.J."/>
            <person name="Zhou S."/>
            <person name="de Queiroz M.V."/>
            <person name="Robin G.P."/>
            <person name="Auger A."/>
            <person name="Hainaut M."/>
            <person name="Henrissat B."/>
            <person name="Kim K.-T."/>
            <person name="Lee Y.-H."/>
            <person name="Lespinet O."/>
            <person name="Schwartz D.C."/>
            <person name="Thon M.R."/>
            <person name="O'Connell R.J."/>
        </authorList>
    </citation>
    <scope>NUCLEOTIDE SEQUENCE [LARGE SCALE GENOMIC DNA]</scope>
    <source>
        <strain evidence="3">IMI 349063</strain>
    </source>
</reference>
<evidence type="ECO:0000256" key="1">
    <source>
        <dbReference type="SAM" id="MobiDB-lite"/>
    </source>
</evidence>
<dbReference type="KEGG" id="chig:CH63R_00570"/>
<feature type="compositionally biased region" description="Low complexity" evidence="1">
    <location>
        <begin position="331"/>
        <end position="347"/>
    </location>
</feature>
<dbReference type="GeneID" id="28859652"/>
<gene>
    <name evidence="2" type="ORF">CH63R_00570</name>
</gene>
<keyword evidence="3" id="KW-1185">Reference proteome</keyword>
<organism evidence="2 3">
    <name type="scientific">Colletotrichum higginsianum (strain IMI 349063)</name>
    <name type="common">Crucifer anthracnose fungus</name>
    <dbReference type="NCBI Taxonomy" id="759273"/>
    <lineage>
        <taxon>Eukaryota</taxon>
        <taxon>Fungi</taxon>
        <taxon>Dikarya</taxon>
        <taxon>Ascomycota</taxon>
        <taxon>Pezizomycotina</taxon>
        <taxon>Sordariomycetes</taxon>
        <taxon>Hypocreomycetidae</taxon>
        <taxon>Glomerellales</taxon>
        <taxon>Glomerellaceae</taxon>
        <taxon>Colletotrichum</taxon>
        <taxon>Colletotrichum destructivum species complex</taxon>
    </lineage>
</organism>
<name>A0A1B7YTL5_COLHI</name>
<dbReference type="EMBL" id="LTAN01000001">
    <property type="protein sequence ID" value="OBR15390.1"/>
    <property type="molecule type" value="Genomic_DNA"/>
</dbReference>
<dbReference type="RefSeq" id="XP_018163907.1">
    <property type="nucleotide sequence ID" value="XM_018295545.1"/>
</dbReference>
<evidence type="ECO:0000313" key="2">
    <source>
        <dbReference type="EMBL" id="OBR15390.1"/>
    </source>
</evidence>
<dbReference type="Proteomes" id="UP000092177">
    <property type="component" value="Chromosome 1"/>
</dbReference>
<feature type="compositionally biased region" description="Basic and acidic residues" evidence="1">
    <location>
        <begin position="130"/>
        <end position="140"/>
    </location>
</feature>
<dbReference type="VEuPathDB" id="FungiDB:CH63R_00570"/>
<comment type="caution">
    <text evidence="2">The sequence shown here is derived from an EMBL/GenBank/DDBJ whole genome shotgun (WGS) entry which is preliminary data.</text>
</comment>
<feature type="compositionally biased region" description="Polar residues" evidence="1">
    <location>
        <begin position="300"/>
        <end position="316"/>
    </location>
</feature>
<protein>
    <submittedName>
        <fullName evidence="2">Uncharacterized protein</fullName>
    </submittedName>
</protein>
<dbReference type="OrthoDB" id="4845057at2759"/>